<dbReference type="Proteomes" id="UP000473574">
    <property type="component" value="Unassembled WGS sequence"/>
</dbReference>
<dbReference type="PROSITE" id="PS50076">
    <property type="entry name" value="DNAJ_2"/>
    <property type="match status" value="1"/>
</dbReference>
<feature type="region of interest" description="Disordered" evidence="1">
    <location>
        <begin position="609"/>
        <end position="673"/>
    </location>
</feature>
<protein>
    <recommendedName>
        <fullName evidence="2">J domain-containing protein</fullName>
    </recommendedName>
</protein>
<feature type="region of interest" description="Disordered" evidence="1">
    <location>
        <begin position="1068"/>
        <end position="1125"/>
    </location>
</feature>
<feature type="compositionally biased region" description="Basic and acidic residues" evidence="1">
    <location>
        <begin position="1116"/>
        <end position="1125"/>
    </location>
</feature>
<organism evidence="3 4">
    <name type="scientific">Adonisia turfae CCMR0082</name>
    <dbReference type="NCBI Taxonomy" id="2304604"/>
    <lineage>
        <taxon>Bacteria</taxon>
        <taxon>Bacillati</taxon>
        <taxon>Cyanobacteriota</taxon>
        <taxon>Adonisia</taxon>
        <taxon>Adonisia turfae</taxon>
    </lineage>
</organism>
<feature type="compositionally biased region" description="Basic residues" evidence="1">
    <location>
        <begin position="946"/>
        <end position="955"/>
    </location>
</feature>
<feature type="compositionally biased region" description="Basic and acidic residues" evidence="1">
    <location>
        <begin position="609"/>
        <end position="622"/>
    </location>
</feature>
<accession>A0A6M0S246</accession>
<feature type="compositionally biased region" description="Basic residues" evidence="1">
    <location>
        <begin position="1102"/>
        <end position="1115"/>
    </location>
</feature>
<evidence type="ECO:0000256" key="1">
    <source>
        <dbReference type="SAM" id="MobiDB-lite"/>
    </source>
</evidence>
<dbReference type="RefSeq" id="WP_163659049.1">
    <property type="nucleotide sequence ID" value="NZ_QZCE01000001.1"/>
</dbReference>
<dbReference type="AlphaFoldDB" id="A0A6M0S246"/>
<dbReference type="InterPro" id="IPR001623">
    <property type="entry name" value="DnaJ_domain"/>
</dbReference>
<feature type="compositionally biased region" description="Basic residues" evidence="1">
    <location>
        <begin position="623"/>
        <end position="633"/>
    </location>
</feature>
<feature type="compositionally biased region" description="Basic and acidic residues" evidence="1">
    <location>
        <begin position="634"/>
        <end position="645"/>
    </location>
</feature>
<name>A0A6M0S246_9CYAN</name>
<evidence type="ECO:0000259" key="2">
    <source>
        <dbReference type="PROSITE" id="PS50076"/>
    </source>
</evidence>
<feature type="compositionally biased region" description="Basic residues" evidence="1">
    <location>
        <begin position="660"/>
        <end position="673"/>
    </location>
</feature>
<feature type="compositionally biased region" description="Polar residues" evidence="1">
    <location>
        <begin position="1078"/>
        <end position="1090"/>
    </location>
</feature>
<feature type="region of interest" description="Disordered" evidence="1">
    <location>
        <begin position="869"/>
        <end position="898"/>
    </location>
</feature>
<comment type="caution">
    <text evidence="3">The sequence shown here is derived from an EMBL/GenBank/DDBJ whole genome shotgun (WGS) entry which is preliminary data.</text>
</comment>
<dbReference type="InterPro" id="IPR036869">
    <property type="entry name" value="J_dom_sf"/>
</dbReference>
<feature type="domain" description="J" evidence="2">
    <location>
        <begin position="1034"/>
        <end position="1109"/>
    </location>
</feature>
<evidence type="ECO:0000313" key="4">
    <source>
        <dbReference type="Proteomes" id="UP000473574"/>
    </source>
</evidence>
<dbReference type="SUPFAM" id="SSF46565">
    <property type="entry name" value="Chaperone J-domain"/>
    <property type="match status" value="1"/>
</dbReference>
<evidence type="ECO:0000313" key="3">
    <source>
        <dbReference type="EMBL" id="NEZ62002.1"/>
    </source>
</evidence>
<dbReference type="EMBL" id="QZCE01000001">
    <property type="protein sequence ID" value="NEZ62002.1"/>
    <property type="molecule type" value="Genomic_DNA"/>
</dbReference>
<reference evidence="3 4" key="1">
    <citation type="journal article" date="2020" name="Microb. Ecol.">
        <title>Ecogenomics of the Marine Benthic Filamentous Cyanobacterium Adonisia.</title>
        <authorList>
            <person name="Walter J.M."/>
            <person name="Coutinho F.H."/>
            <person name="Leomil L."/>
            <person name="Hargreaves P.I."/>
            <person name="Campeao M.E."/>
            <person name="Vieira V.V."/>
            <person name="Silva B.S."/>
            <person name="Fistarol G.O."/>
            <person name="Salomon P.S."/>
            <person name="Sawabe T."/>
            <person name="Mino S."/>
            <person name="Hosokawa M."/>
            <person name="Miyashita H."/>
            <person name="Maruyama F."/>
            <person name="van Verk M.C."/>
            <person name="Dutilh B.E."/>
            <person name="Thompson C.C."/>
            <person name="Thompson F.L."/>
        </authorList>
    </citation>
    <scope>NUCLEOTIDE SEQUENCE [LARGE SCALE GENOMIC DNA]</scope>
    <source>
        <strain evidence="3 4">CCMR0082</strain>
    </source>
</reference>
<proteinExistence type="predicted"/>
<dbReference type="Gene3D" id="1.10.287.110">
    <property type="entry name" value="DnaJ domain"/>
    <property type="match status" value="1"/>
</dbReference>
<gene>
    <name evidence="3" type="ORF">D0962_04300</name>
</gene>
<feature type="region of interest" description="Disordered" evidence="1">
    <location>
        <begin position="928"/>
        <end position="955"/>
    </location>
</feature>
<sequence length="1125" mass="124778">MTAALLTPTRVDRACKPPWQGTKGQCRRVKAKHLAAHGGELVAAWAVGKAAGGAIAQVAVAHGVPHEVAKIVGESSVQALAAVAIHAATHSSKPRQLVNVFTTQAAAAAAGKLAHGEVGGLTAGANPTVNSLSSLAAGKLSGLGTVQAMERQGRVLSGLIKRMRGRTDAATSERLTKGELQTLMELGLIGVLMAAKPRRRRDSRPCKGSWEGAMPEEFFGGMREISLAELDEYRVQMFAKADAKPRRRKCPKECECEPCQKTRKDALEALYRLDALPRRRQDKGKECGASHISANKTCRIGKGIGTLGEIDFTKAVSNMGPAEGFKPSDDMKRLSDFLSGSNSEAVGEWLGEVSPKGLQKKVDLADEAINTMKSYNINSLSDFDDKVAEISWQLGTDDLDKNITAPEVIELHSRLKDSGADIDDAKMLVEDYSKAGAKSWLKEAQEFNDTPEYLEKVQRTYDLGTDDDFRKKYKNLLKKNVYKLDGDAANEWLDTSSLEGMTNSKETAQKLLDPNVQKFFKTLYSPASDAIDADTLDMAMDWLWDSVHRKSYYAGRTDARGNNKRSFTRTDRAPGKPCGKSFISAKRKCSKEKSRQTAAAIKARGGIEKLKKRQRDETELKRQVKRAKGKKPRTITETEKAERRGQLSLFPEVETGSKPRPVRSQKNAAKRMGKGATFRVLEGGRQEKSLEELFADADRIGSKYQEVEGGPVDMASRRRGKQRANKIVDETIGKAVNKAMGVTDISLEDIEASDRMLQQSLQRVARATGQSPKQAEAQWNRIKLENQLNPDISIEEVGGELPSPKRRRNLTKEFDAKIKAIREIKDPDERARQARELTMEAERLESRWGRSSGLSSIRRKTAKLSREMFGRTKAPQPKRANKPMQVPKKEQPTLFETPDGRFFSIDSREWDKAVEALNRLDGKKKGTPCKAESGWVGMKKPEGRGCKRAKKGTAARVRGVQRKRMGNAKPVRAYTKEKDPLTRGIKERLWAHMNKDIESVQDISKKYAEGKPIAAEVRKNLKGKIDPGLWLNDNLFGIADIEDFGIKERDLTSTESVDKAYKKLARQFHPDKGGSGEQMANLNRLRSQMKSIAKLNSDPQPKKKKTKATRRKSKKTKTDSVIRSA</sequence>